<name>A0ABR2RER3_9ROSI</name>
<sequence>MSKRVITGAKAREGARVTENGPEVEAINGPKQRQKRIAELVEPPSVGQGFFLRQAQGTVDCGPDRRRRQYRIANVWEIGVRVGILRWCG</sequence>
<organism evidence="1 2">
    <name type="scientific">Hibiscus sabdariffa</name>
    <name type="common">roselle</name>
    <dbReference type="NCBI Taxonomy" id="183260"/>
    <lineage>
        <taxon>Eukaryota</taxon>
        <taxon>Viridiplantae</taxon>
        <taxon>Streptophyta</taxon>
        <taxon>Embryophyta</taxon>
        <taxon>Tracheophyta</taxon>
        <taxon>Spermatophyta</taxon>
        <taxon>Magnoliopsida</taxon>
        <taxon>eudicotyledons</taxon>
        <taxon>Gunneridae</taxon>
        <taxon>Pentapetalae</taxon>
        <taxon>rosids</taxon>
        <taxon>malvids</taxon>
        <taxon>Malvales</taxon>
        <taxon>Malvaceae</taxon>
        <taxon>Malvoideae</taxon>
        <taxon>Hibiscus</taxon>
    </lineage>
</organism>
<proteinExistence type="predicted"/>
<accession>A0ABR2RER3</accession>
<evidence type="ECO:0000313" key="2">
    <source>
        <dbReference type="Proteomes" id="UP001396334"/>
    </source>
</evidence>
<reference evidence="1 2" key="1">
    <citation type="journal article" date="2024" name="G3 (Bethesda)">
        <title>Genome assembly of Hibiscus sabdariffa L. provides insights into metabolisms of medicinal natural products.</title>
        <authorList>
            <person name="Kim T."/>
        </authorList>
    </citation>
    <scope>NUCLEOTIDE SEQUENCE [LARGE SCALE GENOMIC DNA]</scope>
    <source>
        <strain evidence="1">TK-2024</strain>
        <tissue evidence="1">Old leaves</tissue>
    </source>
</reference>
<keyword evidence="2" id="KW-1185">Reference proteome</keyword>
<protein>
    <submittedName>
        <fullName evidence="1">Uncharacterized protein</fullName>
    </submittedName>
</protein>
<dbReference type="Proteomes" id="UP001396334">
    <property type="component" value="Unassembled WGS sequence"/>
</dbReference>
<evidence type="ECO:0000313" key="1">
    <source>
        <dbReference type="EMBL" id="KAK9011399.1"/>
    </source>
</evidence>
<gene>
    <name evidence="1" type="ORF">V6N11_044250</name>
</gene>
<dbReference type="EMBL" id="JBBPBN010000023">
    <property type="protein sequence ID" value="KAK9011399.1"/>
    <property type="molecule type" value="Genomic_DNA"/>
</dbReference>
<comment type="caution">
    <text evidence="1">The sequence shown here is derived from an EMBL/GenBank/DDBJ whole genome shotgun (WGS) entry which is preliminary data.</text>
</comment>